<accession>A0A0D9ZZS3</accession>
<dbReference type="Proteomes" id="UP000026961">
    <property type="component" value="Chromosome 5"/>
</dbReference>
<feature type="region of interest" description="Disordered" evidence="1">
    <location>
        <begin position="29"/>
        <end position="54"/>
    </location>
</feature>
<sequence length="54" mass="5987">MLAAICHIQVLHAGRPSPSHRVRCPAVASRLPRPPSHTTHRLKNEQELTLESSV</sequence>
<evidence type="ECO:0000313" key="3">
    <source>
        <dbReference type="Proteomes" id="UP000026961"/>
    </source>
</evidence>
<dbReference type="EnsemblPlants" id="OGLUM05G19000.4">
    <property type="protein sequence ID" value="OGLUM05G19000.4"/>
    <property type="gene ID" value="OGLUM05G19000"/>
</dbReference>
<evidence type="ECO:0000313" key="2">
    <source>
        <dbReference type="EnsemblPlants" id="OGLUM05G19000.4"/>
    </source>
</evidence>
<evidence type="ECO:0000256" key="1">
    <source>
        <dbReference type="SAM" id="MobiDB-lite"/>
    </source>
</evidence>
<reference evidence="2" key="2">
    <citation type="submission" date="2018-05" db="EMBL/GenBank/DDBJ databases">
        <title>OgluRS3 (Oryza glumaepatula Reference Sequence Version 3).</title>
        <authorList>
            <person name="Zhang J."/>
            <person name="Kudrna D."/>
            <person name="Lee S."/>
            <person name="Talag J."/>
            <person name="Welchert J."/>
            <person name="Wing R.A."/>
        </authorList>
    </citation>
    <scope>NUCLEOTIDE SEQUENCE [LARGE SCALE GENOMIC DNA]</scope>
</reference>
<reference evidence="2" key="1">
    <citation type="submission" date="2015-04" db="UniProtKB">
        <authorList>
            <consortium name="EnsemblPlants"/>
        </authorList>
    </citation>
    <scope>IDENTIFICATION</scope>
</reference>
<dbReference type="Gramene" id="OGLUM05G19000.4">
    <property type="protein sequence ID" value="OGLUM05G19000.4"/>
    <property type="gene ID" value="OGLUM05G19000"/>
</dbReference>
<organism evidence="2">
    <name type="scientific">Oryza glumipatula</name>
    <dbReference type="NCBI Taxonomy" id="40148"/>
    <lineage>
        <taxon>Eukaryota</taxon>
        <taxon>Viridiplantae</taxon>
        <taxon>Streptophyta</taxon>
        <taxon>Embryophyta</taxon>
        <taxon>Tracheophyta</taxon>
        <taxon>Spermatophyta</taxon>
        <taxon>Magnoliopsida</taxon>
        <taxon>Liliopsida</taxon>
        <taxon>Poales</taxon>
        <taxon>Poaceae</taxon>
        <taxon>BOP clade</taxon>
        <taxon>Oryzoideae</taxon>
        <taxon>Oryzeae</taxon>
        <taxon>Oryzinae</taxon>
        <taxon>Oryza</taxon>
    </lineage>
</organism>
<dbReference type="HOGENOM" id="CLU_3053609_0_0_1"/>
<keyword evidence="3" id="KW-1185">Reference proteome</keyword>
<proteinExistence type="predicted"/>
<name>A0A0D9ZZS3_9ORYZ</name>
<dbReference type="AlphaFoldDB" id="A0A0D9ZZS3"/>
<protein>
    <submittedName>
        <fullName evidence="2">Uncharacterized protein</fullName>
    </submittedName>
</protein>